<dbReference type="EMBL" id="VJMH01005156">
    <property type="protein sequence ID" value="KAF0699753.1"/>
    <property type="molecule type" value="Genomic_DNA"/>
</dbReference>
<keyword evidence="2" id="KW-0812">Transmembrane</keyword>
<dbReference type="EMBL" id="CAADRA010005177">
    <property type="protein sequence ID" value="VFT86559.1"/>
    <property type="molecule type" value="Genomic_DNA"/>
</dbReference>
<name>A0A485KNS4_9STRA</name>
<keyword evidence="2" id="KW-1133">Transmembrane helix</keyword>
<dbReference type="PANTHER" id="PTHR37935">
    <property type="entry name" value="CHROMOSOME UNDETERMINED SCAFFOLD_14, WHOLE GENOME SHOTGUN SEQUENCE"/>
    <property type="match status" value="1"/>
</dbReference>
<feature type="transmembrane region" description="Helical" evidence="2">
    <location>
        <begin position="91"/>
        <end position="109"/>
    </location>
</feature>
<gene>
    <name evidence="4" type="primary">Aste57867_9680</name>
    <name evidence="3" type="ORF">As57867_009642</name>
    <name evidence="4" type="ORF">ASTE57867_9680</name>
</gene>
<dbReference type="OrthoDB" id="276540at2759"/>
<evidence type="ECO:0000313" key="5">
    <source>
        <dbReference type="Proteomes" id="UP000332933"/>
    </source>
</evidence>
<keyword evidence="5" id="KW-1185">Reference proteome</keyword>
<dbReference type="Proteomes" id="UP000332933">
    <property type="component" value="Unassembled WGS sequence"/>
</dbReference>
<dbReference type="PANTHER" id="PTHR37935:SF1">
    <property type="entry name" value="CHROMOSOME UNDETERMINED SCAFFOLD_14, WHOLE GENOME SHOTGUN SEQUENCE"/>
    <property type="match status" value="1"/>
</dbReference>
<keyword evidence="2" id="KW-0472">Membrane</keyword>
<feature type="compositionally biased region" description="Basic and acidic residues" evidence="1">
    <location>
        <begin position="28"/>
        <end position="42"/>
    </location>
</feature>
<evidence type="ECO:0000313" key="4">
    <source>
        <dbReference type="EMBL" id="VFT86559.1"/>
    </source>
</evidence>
<accession>A0A485KNS4</accession>
<dbReference type="AlphaFoldDB" id="A0A485KNS4"/>
<reference evidence="3" key="2">
    <citation type="submission" date="2019-06" db="EMBL/GenBank/DDBJ databases">
        <title>Genomics analysis of Aphanomyces spp. identifies a new class of oomycete effector associated with host adaptation.</title>
        <authorList>
            <person name="Gaulin E."/>
        </authorList>
    </citation>
    <scope>NUCLEOTIDE SEQUENCE</scope>
    <source>
        <strain evidence="3">CBS 578.67</strain>
    </source>
</reference>
<protein>
    <submittedName>
        <fullName evidence="4">Aste57867_9680 protein</fullName>
    </submittedName>
</protein>
<evidence type="ECO:0000256" key="2">
    <source>
        <dbReference type="SAM" id="Phobius"/>
    </source>
</evidence>
<reference evidence="4 5" key="1">
    <citation type="submission" date="2019-03" db="EMBL/GenBank/DDBJ databases">
        <authorList>
            <person name="Gaulin E."/>
            <person name="Dumas B."/>
        </authorList>
    </citation>
    <scope>NUCLEOTIDE SEQUENCE [LARGE SCALE GENOMIC DNA]</scope>
    <source>
        <strain evidence="4">CBS 568.67</strain>
    </source>
</reference>
<sequence>MMHRLRLPVEVALRRSVRSRTVFKHHGKNGEHGVGKLPEHGAVKPTSHTNVPKIEPAPPSAAEAPPTVSREIVHASQQLQQLYMNMQGKNWNMWGLGIIGVGVFGMIAFGPEMRSKMTKTTAEVATETLQNESLQIQTQELASQIVQTVLNDPKVLDQACHFLKKLFAMEMTHVALVQLTSGVLNDPQTLAHVTKLAKQLLFNLFQDPTTLRQFVDLIKTAIVDPNTRESVIALLDQLMQDEATRARLTKLMAWTFVQDQVQGSVTTTITKSVHQVMSNQDVQDHAKEFIGGVVRDETVQTQSGEALWKTLLYVFTPSWISWFWRSGPPPDVPIEVEVPVLEATSPPVVVGDGP</sequence>
<organism evidence="4 5">
    <name type="scientific">Aphanomyces stellatus</name>
    <dbReference type="NCBI Taxonomy" id="120398"/>
    <lineage>
        <taxon>Eukaryota</taxon>
        <taxon>Sar</taxon>
        <taxon>Stramenopiles</taxon>
        <taxon>Oomycota</taxon>
        <taxon>Saprolegniomycetes</taxon>
        <taxon>Saprolegniales</taxon>
        <taxon>Verrucalvaceae</taxon>
        <taxon>Aphanomyces</taxon>
    </lineage>
</organism>
<evidence type="ECO:0000256" key="1">
    <source>
        <dbReference type="SAM" id="MobiDB-lite"/>
    </source>
</evidence>
<evidence type="ECO:0000313" key="3">
    <source>
        <dbReference type="EMBL" id="KAF0699753.1"/>
    </source>
</evidence>
<proteinExistence type="predicted"/>
<feature type="region of interest" description="Disordered" evidence="1">
    <location>
        <begin position="20"/>
        <end position="68"/>
    </location>
</feature>